<accession>A0A412Z7K4</accession>
<dbReference type="EMBL" id="QRZM01000004">
    <property type="protein sequence ID" value="RGV75896.1"/>
    <property type="molecule type" value="Genomic_DNA"/>
</dbReference>
<protein>
    <submittedName>
        <fullName evidence="3">Extracellular solute-binding protein</fullName>
    </submittedName>
</protein>
<dbReference type="PANTHER" id="PTHR43649:SF12">
    <property type="entry name" value="DIACETYLCHITOBIOSE BINDING PROTEIN DASA"/>
    <property type="match status" value="1"/>
</dbReference>
<evidence type="ECO:0000256" key="2">
    <source>
        <dbReference type="SAM" id="SignalP"/>
    </source>
</evidence>
<evidence type="ECO:0000313" key="4">
    <source>
        <dbReference type="Proteomes" id="UP000284543"/>
    </source>
</evidence>
<organism evidence="3 4">
    <name type="scientific">Enterocloster bolteae</name>
    <dbReference type="NCBI Taxonomy" id="208479"/>
    <lineage>
        <taxon>Bacteria</taxon>
        <taxon>Bacillati</taxon>
        <taxon>Bacillota</taxon>
        <taxon>Clostridia</taxon>
        <taxon>Lachnospirales</taxon>
        <taxon>Lachnospiraceae</taxon>
        <taxon>Enterocloster</taxon>
    </lineage>
</organism>
<feature type="region of interest" description="Disordered" evidence="1">
    <location>
        <begin position="28"/>
        <end position="47"/>
    </location>
</feature>
<evidence type="ECO:0000313" key="3">
    <source>
        <dbReference type="EMBL" id="RGV75896.1"/>
    </source>
</evidence>
<dbReference type="Gene3D" id="3.40.190.10">
    <property type="entry name" value="Periplasmic binding protein-like II"/>
    <property type="match status" value="1"/>
</dbReference>
<comment type="caution">
    <text evidence="3">The sequence shown here is derived from an EMBL/GenBank/DDBJ whole genome shotgun (WGS) entry which is preliminary data.</text>
</comment>
<gene>
    <name evidence="3" type="ORF">DWW02_10930</name>
</gene>
<name>A0A412Z7K4_9FIRM</name>
<feature type="signal peptide" evidence="2">
    <location>
        <begin position="1"/>
        <end position="22"/>
    </location>
</feature>
<dbReference type="AlphaFoldDB" id="A0A412Z7K4"/>
<evidence type="ECO:0000256" key="1">
    <source>
        <dbReference type="SAM" id="MobiDB-lite"/>
    </source>
</evidence>
<dbReference type="Proteomes" id="UP000284543">
    <property type="component" value="Unassembled WGS sequence"/>
</dbReference>
<proteinExistence type="predicted"/>
<keyword evidence="2" id="KW-0732">Signal</keyword>
<sequence>MKTKKAYSLALAAVMASSVLWGCGSSSTDPGTGAAEASDSGTKEAGGGQTLRVTVQAWMMGKYDFERIAKEFEEENPGVKVVYNQVDNVDVTSSMLEWSQGKTNCDLVLGGDRSETVPYAANDYVVEFTDENFFNGDFTKDKFIESFLESGNADGVQYMIPLLGEVLGCVVNIPMMQEAGYVAEDQSVTAPADWNEMYEYAKNLTKDGQTGLAIDWGNNMAVKAYDACVMGANGNLYESDGNTLNFTAGPVKNMLQVWQDLVKDGYTTTDVFADADANRTNFKAGRVAMHIAPASRWIEAGELLGAENVGVMPIPGTDTHGSVSYIHGAVIPKASENRELAIKFIKDKLLQEQFQADSMNSYGKMSPMKAHYEKLDNPYWPTVLDFTEKATTPPLYKDYTKLDTNMQIELQKMLSGGSTVDEFSANMSKFMTTIDLSTGMNK</sequence>
<dbReference type="Pfam" id="PF13416">
    <property type="entry name" value="SBP_bac_8"/>
    <property type="match status" value="1"/>
</dbReference>
<feature type="chain" id="PRO_5038750319" evidence="2">
    <location>
        <begin position="23"/>
        <end position="442"/>
    </location>
</feature>
<dbReference type="SUPFAM" id="SSF53850">
    <property type="entry name" value="Periplasmic binding protein-like II"/>
    <property type="match status" value="1"/>
</dbReference>
<dbReference type="RefSeq" id="WP_118018581.1">
    <property type="nucleotide sequence ID" value="NZ_CAUHGS010000003.1"/>
</dbReference>
<dbReference type="InterPro" id="IPR050490">
    <property type="entry name" value="Bact_solute-bd_prot1"/>
</dbReference>
<dbReference type="PANTHER" id="PTHR43649">
    <property type="entry name" value="ARABINOSE-BINDING PROTEIN-RELATED"/>
    <property type="match status" value="1"/>
</dbReference>
<reference evidence="3 4" key="1">
    <citation type="submission" date="2018-08" db="EMBL/GenBank/DDBJ databases">
        <title>A genome reference for cultivated species of the human gut microbiota.</title>
        <authorList>
            <person name="Zou Y."/>
            <person name="Xue W."/>
            <person name="Luo G."/>
        </authorList>
    </citation>
    <scope>NUCLEOTIDE SEQUENCE [LARGE SCALE GENOMIC DNA]</scope>
    <source>
        <strain evidence="3 4">AF14-18</strain>
    </source>
</reference>
<dbReference type="InterPro" id="IPR006059">
    <property type="entry name" value="SBP"/>
</dbReference>